<organism evidence="2 3">
    <name type="scientific">Colletotrichum navitas</name>
    <dbReference type="NCBI Taxonomy" id="681940"/>
    <lineage>
        <taxon>Eukaryota</taxon>
        <taxon>Fungi</taxon>
        <taxon>Dikarya</taxon>
        <taxon>Ascomycota</taxon>
        <taxon>Pezizomycotina</taxon>
        <taxon>Sordariomycetes</taxon>
        <taxon>Hypocreomycetidae</taxon>
        <taxon>Glomerellales</taxon>
        <taxon>Glomerellaceae</taxon>
        <taxon>Colletotrichum</taxon>
        <taxon>Colletotrichum graminicola species complex</taxon>
    </lineage>
</organism>
<feature type="chain" id="PRO_5042053901" evidence="1">
    <location>
        <begin position="20"/>
        <end position="285"/>
    </location>
</feature>
<dbReference type="PANTHER" id="PTHR33657:SF6">
    <property type="entry name" value="SECRETED PROTEIN"/>
    <property type="match status" value="1"/>
</dbReference>
<evidence type="ECO:0000256" key="1">
    <source>
        <dbReference type="SAM" id="SignalP"/>
    </source>
</evidence>
<dbReference type="RefSeq" id="XP_060411984.1">
    <property type="nucleotide sequence ID" value="XM_060555161.1"/>
</dbReference>
<reference evidence="2" key="1">
    <citation type="submission" date="2021-06" db="EMBL/GenBank/DDBJ databases">
        <title>Comparative genomics, transcriptomics and evolutionary studies reveal genomic signatures of adaptation to plant cell wall in hemibiotrophic fungi.</title>
        <authorList>
            <consortium name="DOE Joint Genome Institute"/>
            <person name="Baroncelli R."/>
            <person name="Diaz J.F."/>
            <person name="Benocci T."/>
            <person name="Peng M."/>
            <person name="Battaglia E."/>
            <person name="Haridas S."/>
            <person name="Andreopoulos W."/>
            <person name="Labutti K."/>
            <person name="Pangilinan J."/>
            <person name="Floch G.L."/>
            <person name="Makela M.R."/>
            <person name="Henrissat B."/>
            <person name="Grigoriev I.V."/>
            <person name="Crouch J.A."/>
            <person name="De Vries R.P."/>
            <person name="Sukno S.A."/>
            <person name="Thon M.R."/>
        </authorList>
    </citation>
    <scope>NUCLEOTIDE SEQUENCE</scope>
    <source>
        <strain evidence="2">CBS 125086</strain>
    </source>
</reference>
<comment type="caution">
    <text evidence="2">The sequence shown here is derived from an EMBL/GenBank/DDBJ whole genome shotgun (WGS) entry which is preliminary data.</text>
</comment>
<keyword evidence="3" id="KW-1185">Reference proteome</keyword>
<evidence type="ECO:0000313" key="2">
    <source>
        <dbReference type="EMBL" id="KAK1584928.1"/>
    </source>
</evidence>
<protein>
    <submittedName>
        <fullName evidence="2">Necrosis inducing protein</fullName>
    </submittedName>
</protein>
<feature type="signal peptide" evidence="1">
    <location>
        <begin position="1"/>
        <end position="19"/>
    </location>
</feature>
<sequence>MSTSTFLVAWCLLWTASAASPIGRGISKAVMKPAFPLKINECAPEADKKWQPALDFDTDSCYNTPAVDRDGNLNAGIGVCEAWSTAGRCRDQLDLENSNVYSRARCNNGWCAYMYGYYFEKDQISPCLGHINDWEHVVVFVRDGVPEYVSASAHGLYERRAWRDLLVDGTHAKIVYHKEGPGTHAFRFAKTADDMRQENHFGTWFYGDLIGWNGFPSTAVRDKMTSKSWGKAKIDFTDERFKDSLELAIVGRGSEPRDIDMRTDVDDGSPGMPAYCPNHVWPLES</sequence>
<dbReference type="Proteomes" id="UP001230504">
    <property type="component" value="Unassembled WGS sequence"/>
</dbReference>
<dbReference type="InterPro" id="IPR008701">
    <property type="entry name" value="NPP1"/>
</dbReference>
<proteinExistence type="predicted"/>
<keyword evidence="1" id="KW-0732">Signal</keyword>
<dbReference type="EMBL" id="JAHLJV010000049">
    <property type="protein sequence ID" value="KAK1584928.1"/>
    <property type="molecule type" value="Genomic_DNA"/>
</dbReference>
<dbReference type="PANTHER" id="PTHR33657">
    <property type="entry name" value="DOMAIN PROTEIN, PUTATIVE (AFU_ORTHOLOGUE AFUA_5G00600)-RELATED"/>
    <property type="match status" value="1"/>
</dbReference>
<evidence type="ECO:0000313" key="3">
    <source>
        <dbReference type="Proteomes" id="UP001230504"/>
    </source>
</evidence>
<dbReference type="Pfam" id="PF05630">
    <property type="entry name" value="NPP1"/>
    <property type="match status" value="1"/>
</dbReference>
<gene>
    <name evidence="2" type="ORF">LY79DRAFT_519646</name>
</gene>
<name>A0AAD8PW02_9PEZI</name>
<dbReference type="AlphaFoldDB" id="A0AAD8PW02"/>
<dbReference type="GeneID" id="85439401"/>
<accession>A0AAD8PW02</accession>